<dbReference type="PIRSF" id="PIRSF020818">
    <property type="entry name" value="PHB_depoly_PhaZ"/>
    <property type="match status" value="1"/>
</dbReference>
<dbReference type="InterPro" id="IPR009656">
    <property type="entry name" value="PHB_depo_C"/>
</dbReference>
<evidence type="ECO:0000313" key="4">
    <source>
        <dbReference type="Proteomes" id="UP000220034"/>
    </source>
</evidence>
<dbReference type="Pfam" id="PF06850">
    <property type="entry name" value="PHB_depo_C"/>
    <property type="match status" value="1"/>
</dbReference>
<name>A0A2C9CWD2_9RHOB</name>
<dbReference type="PANTHER" id="PTHR36837">
    <property type="entry name" value="POLY(3-HYDROXYALKANOATE) POLYMERASE SUBUNIT PHAC"/>
    <property type="match status" value="1"/>
</dbReference>
<dbReference type="PANTHER" id="PTHR36837:SF4">
    <property type="entry name" value="BLR0908 PROTEIN"/>
    <property type="match status" value="1"/>
</dbReference>
<dbReference type="EMBL" id="OCTN01000005">
    <property type="protein sequence ID" value="SOH94729.1"/>
    <property type="molecule type" value="Genomic_DNA"/>
</dbReference>
<dbReference type="NCBIfam" id="TIGR01849">
    <property type="entry name" value="PHB_depoly_PhaZ"/>
    <property type="match status" value="1"/>
</dbReference>
<evidence type="ECO:0000313" key="3">
    <source>
        <dbReference type="EMBL" id="SOH94729.1"/>
    </source>
</evidence>
<gene>
    <name evidence="3" type="ORF">SAMN06273572_105152</name>
</gene>
<organism evidence="3 4">
    <name type="scientific">Pontivivens marinum</name>
    <dbReference type="NCBI Taxonomy" id="1690039"/>
    <lineage>
        <taxon>Bacteria</taxon>
        <taxon>Pseudomonadati</taxon>
        <taxon>Pseudomonadota</taxon>
        <taxon>Alphaproteobacteria</taxon>
        <taxon>Rhodobacterales</taxon>
        <taxon>Paracoccaceae</taxon>
        <taxon>Pontivivens</taxon>
    </lineage>
</organism>
<evidence type="ECO:0000256" key="1">
    <source>
        <dbReference type="SAM" id="MobiDB-lite"/>
    </source>
</evidence>
<proteinExistence type="predicted"/>
<keyword evidence="4" id="KW-1185">Reference proteome</keyword>
<protein>
    <submittedName>
        <fullName evidence="3">Poly(3-hydroxybutyrate) depolymerase</fullName>
    </submittedName>
</protein>
<dbReference type="SUPFAM" id="SSF53474">
    <property type="entry name" value="alpha/beta-Hydrolases"/>
    <property type="match status" value="1"/>
</dbReference>
<sequence>MSKALAPESSNVLQCTAKRRTFADANKKSQYRGQAMLYHAYEYTHAALGPMRQAARMGQQMLSSPFNPMSTSYQARASAAACEMFINATRRYAKPEFGIKTVVTDGKTLDVVEQIELELPFCNLLHFTKPDAPADQTPVLIVAPMSGHYATLLRGTVTQMLPDHDVYITDWVDARDVPVTAGDFDLDDYTDYVMELCRYLARKTGERPAVLAVCQPGVPVLAAASLMAEDNDAARPASVTLMGSPIDTSRNPKQPNDLATGRPLSWFENNVIVTVPFPNQGFMRRVYPGFLQLSGFMSMNMDRHVDAHVRQFRNLIKGDGDSTAQHQTFYDEYNAVMDLTAEFYLQTIERVFQKRSLAIGEYMYRDRLVQPAAITDIAIMTIEGEKDDITGLGQTEAAHDLASNLPDEKRVHYVQEKVGHYGVFNGSRWRNFIQPKVAEFMQAQRAPHA</sequence>
<dbReference type="AlphaFoldDB" id="A0A2C9CWD2"/>
<dbReference type="InterPro" id="IPR010915">
    <property type="entry name" value="PHB_depoly_PhaZ"/>
</dbReference>
<reference evidence="4" key="1">
    <citation type="submission" date="2017-09" db="EMBL/GenBank/DDBJ databases">
        <authorList>
            <person name="Varghese N."/>
            <person name="Submissions S."/>
        </authorList>
    </citation>
    <scope>NUCLEOTIDE SEQUENCE [LARGE SCALE GENOMIC DNA]</scope>
    <source>
        <strain evidence="4">C7</strain>
    </source>
</reference>
<dbReference type="InterPro" id="IPR029058">
    <property type="entry name" value="AB_hydrolase_fold"/>
</dbReference>
<feature type="region of interest" description="Disordered" evidence="1">
    <location>
        <begin position="241"/>
        <end position="260"/>
    </location>
</feature>
<dbReference type="Proteomes" id="UP000220034">
    <property type="component" value="Unassembled WGS sequence"/>
</dbReference>
<evidence type="ECO:0000259" key="2">
    <source>
        <dbReference type="Pfam" id="PF06850"/>
    </source>
</evidence>
<dbReference type="InterPro" id="IPR051321">
    <property type="entry name" value="PHA/PHB_synthase"/>
</dbReference>
<accession>A0A2C9CWD2</accession>
<feature type="domain" description="PHB de-polymerase C-terminal" evidence="2">
    <location>
        <begin position="243"/>
        <end position="443"/>
    </location>
</feature>
<dbReference type="Gene3D" id="3.40.50.1820">
    <property type="entry name" value="alpha/beta hydrolase"/>
    <property type="match status" value="1"/>
</dbReference>